<dbReference type="SUPFAM" id="SSF52833">
    <property type="entry name" value="Thioredoxin-like"/>
    <property type="match status" value="1"/>
</dbReference>
<reference evidence="2 3" key="1">
    <citation type="submission" date="2019-06" db="EMBL/GenBank/DDBJ databases">
        <title>Rhodococcus spaelei sp. nov., isolated from a cave.</title>
        <authorList>
            <person name="Lee S.D."/>
        </authorList>
    </citation>
    <scope>NUCLEOTIDE SEQUENCE [LARGE SCALE GENOMIC DNA]</scope>
    <source>
        <strain evidence="2 3">C9-5</strain>
    </source>
</reference>
<dbReference type="AlphaFoldDB" id="A0A541BPB2"/>
<dbReference type="InterPro" id="IPR036249">
    <property type="entry name" value="Thioredoxin-like_sf"/>
</dbReference>
<evidence type="ECO:0000313" key="2">
    <source>
        <dbReference type="EMBL" id="TQF74152.1"/>
    </source>
</evidence>
<organism evidence="2 3">
    <name type="scientific">Rhodococcus spelaei</name>
    <dbReference type="NCBI Taxonomy" id="2546320"/>
    <lineage>
        <taxon>Bacteria</taxon>
        <taxon>Bacillati</taxon>
        <taxon>Actinomycetota</taxon>
        <taxon>Actinomycetes</taxon>
        <taxon>Mycobacteriales</taxon>
        <taxon>Nocardiaceae</taxon>
        <taxon>Rhodococcus</taxon>
    </lineage>
</organism>
<dbReference type="RefSeq" id="WP_142096112.1">
    <property type="nucleotide sequence ID" value="NZ_VIGH01000002.1"/>
</dbReference>
<evidence type="ECO:0000313" key="3">
    <source>
        <dbReference type="Proteomes" id="UP000316256"/>
    </source>
</evidence>
<sequence length="82" mass="9156">MNAPAEVTLYWRPGCPFCMRMRATLRLRGLRPREVDIWKDPDAAAFVRSVADGNETVPTVVIDGVAHVNPPPRMVVDALRRG</sequence>
<dbReference type="InterPro" id="IPR002109">
    <property type="entry name" value="Glutaredoxin"/>
</dbReference>
<feature type="domain" description="Glutaredoxin" evidence="1">
    <location>
        <begin position="7"/>
        <end position="65"/>
    </location>
</feature>
<dbReference type="PANTHER" id="PTHR34386">
    <property type="entry name" value="GLUTAREDOXIN"/>
    <property type="match status" value="1"/>
</dbReference>
<dbReference type="GO" id="GO:0009055">
    <property type="term" value="F:electron transfer activity"/>
    <property type="evidence" value="ECO:0007669"/>
    <property type="project" value="TreeGrafter"/>
</dbReference>
<protein>
    <submittedName>
        <fullName evidence="2">NrdH-redoxin</fullName>
    </submittedName>
</protein>
<dbReference type="Proteomes" id="UP000316256">
    <property type="component" value="Unassembled WGS sequence"/>
</dbReference>
<gene>
    <name evidence="2" type="ORF">FK531_05765</name>
</gene>
<dbReference type="Pfam" id="PF00462">
    <property type="entry name" value="Glutaredoxin"/>
    <property type="match status" value="1"/>
</dbReference>
<name>A0A541BPB2_9NOCA</name>
<dbReference type="CDD" id="cd02976">
    <property type="entry name" value="NrdH"/>
    <property type="match status" value="1"/>
</dbReference>
<dbReference type="EMBL" id="VIGH01000002">
    <property type="protein sequence ID" value="TQF74152.1"/>
    <property type="molecule type" value="Genomic_DNA"/>
</dbReference>
<proteinExistence type="predicted"/>
<keyword evidence="3" id="KW-1185">Reference proteome</keyword>
<evidence type="ECO:0000259" key="1">
    <source>
        <dbReference type="Pfam" id="PF00462"/>
    </source>
</evidence>
<dbReference type="PANTHER" id="PTHR34386:SF1">
    <property type="entry name" value="GLUTAREDOXIN-LIKE PROTEIN NRDH"/>
    <property type="match status" value="1"/>
</dbReference>
<dbReference type="GO" id="GO:0045454">
    <property type="term" value="P:cell redox homeostasis"/>
    <property type="evidence" value="ECO:0007669"/>
    <property type="project" value="TreeGrafter"/>
</dbReference>
<dbReference type="InterPro" id="IPR051548">
    <property type="entry name" value="Grx-like_ET"/>
</dbReference>
<accession>A0A541BPB2</accession>
<dbReference type="OrthoDB" id="8991911at2"/>
<dbReference type="PROSITE" id="PS51354">
    <property type="entry name" value="GLUTAREDOXIN_2"/>
    <property type="match status" value="1"/>
</dbReference>
<dbReference type="Gene3D" id="3.40.30.10">
    <property type="entry name" value="Glutaredoxin"/>
    <property type="match status" value="1"/>
</dbReference>
<comment type="caution">
    <text evidence="2">The sequence shown here is derived from an EMBL/GenBank/DDBJ whole genome shotgun (WGS) entry which is preliminary data.</text>
</comment>